<dbReference type="AlphaFoldDB" id="A0A6N4DF86"/>
<gene>
    <name evidence="2" type="ORF">C9928_05160</name>
</gene>
<protein>
    <submittedName>
        <fullName evidence="2">Uncharacterized protein</fullName>
    </submittedName>
</protein>
<dbReference type="Proteomes" id="UP000241514">
    <property type="component" value="Unassembled WGS sequence"/>
</dbReference>
<sequence>MNTSQKAERPMSGSKADSRMSNEKQRLRILEELSRGELAVLEDRTYSQSEGKKKMSKWLY</sequence>
<feature type="region of interest" description="Disordered" evidence="1">
    <location>
        <begin position="1"/>
        <end position="26"/>
    </location>
</feature>
<reference evidence="2 3" key="1">
    <citation type="submission" date="2018-03" db="EMBL/GenBank/DDBJ databases">
        <title>Cross-interface Injection: A General Nanoliter Liquid Handling Method Applied to Single Cells Genome Amplification Automated Nanoliter Liquid Handling Applied to Single Cell Multiple Displacement Amplification.</title>
        <authorList>
            <person name="Yun J."/>
            <person name="Xu P."/>
            <person name="Xu J."/>
            <person name="Dai X."/>
            <person name="Wang Y."/>
            <person name="Zheng X."/>
            <person name="Cao C."/>
            <person name="Yi Q."/>
            <person name="Zhu Y."/>
            <person name="Wang L."/>
            <person name="Dong Z."/>
            <person name="Huang Y."/>
            <person name="Huang L."/>
            <person name="Du W."/>
        </authorList>
    </citation>
    <scope>NUCLEOTIDE SEQUENCE [LARGE SCALE GENOMIC DNA]</scope>
    <source>
        <strain evidence="2 3">A9-4</strain>
    </source>
</reference>
<accession>A0A6N4DF86</accession>
<evidence type="ECO:0000256" key="1">
    <source>
        <dbReference type="SAM" id="MobiDB-lite"/>
    </source>
</evidence>
<evidence type="ECO:0000313" key="2">
    <source>
        <dbReference type="EMBL" id="PTB88916.1"/>
    </source>
</evidence>
<comment type="caution">
    <text evidence="2">The sequence shown here is derived from an EMBL/GenBank/DDBJ whole genome shotgun (WGS) entry which is preliminary data.</text>
</comment>
<organism evidence="2 3">
    <name type="scientific">Pseudidiomarina aestuarii</name>
    <dbReference type="NCBI Taxonomy" id="624146"/>
    <lineage>
        <taxon>Bacteria</taxon>
        <taxon>Pseudomonadati</taxon>
        <taxon>Pseudomonadota</taxon>
        <taxon>Gammaproteobacteria</taxon>
        <taxon>Alteromonadales</taxon>
        <taxon>Idiomarinaceae</taxon>
        <taxon>Pseudidiomarina</taxon>
    </lineage>
</organism>
<name>A0A6N4DF86_9GAMM</name>
<dbReference type="EMBL" id="PYVG01000028">
    <property type="protein sequence ID" value="PTB88916.1"/>
    <property type="molecule type" value="Genomic_DNA"/>
</dbReference>
<feature type="compositionally biased region" description="Basic and acidic residues" evidence="1">
    <location>
        <begin position="16"/>
        <end position="26"/>
    </location>
</feature>
<proteinExistence type="predicted"/>
<evidence type="ECO:0000313" key="3">
    <source>
        <dbReference type="Proteomes" id="UP000241514"/>
    </source>
</evidence>